<dbReference type="PANTHER" id="PTHR10460:SF11">
    <property type="entry name" value="PROTEIN ABIL5-RELATED"/>
    <property type="match status" value="1"/>
</dbReference>
<keyword evidence="4" id="KW-1185">Reference proteome</keyword>
<accession>A0AAE1YIQ0</accession>
<reference evidence="3" key="1">
    <citation type="submission" date="2020-06" db="EMBL/GenBank/DDBJ databases">
        <authorList>
            <person name="Li T."/>
            <person name="Hu X."/>
            <person name="Zhang T."/>
            <person name="Song X."/>
            <person name="Zhang H."/>
            <person name="Dai N."/>
            <person name="Sheng W."/>
            <person name="Hou X."/>
            <person name="Wei L."/>
        </authorList>
    </citation>
    <scope>NUCLEOTIDE SEQUENCE</scope>
    <source>
        <strain evidence="3">3651</strain>
        <tissue evidence="3">Leaf</tissue>
    </source>
</reference>
<dbReference type="Proteomes" id="UP001293254">
    <property type="component" value="Unassembled WGS sequence"/>
</dbReference>
<evidence type="ECO:0000256" key="1">
    <source>
        <dbReference type="ARBA" id="ARBA00010020"/>
    </source>
</evidence>
<comment type="function">
    <text evidence="2">Involved in regulation of actin and microtubule organization. Part of a WAVE complex that activates the Arp2/3 complex.</text>
</comment>
<sequence length="199" mass="23018">METTKEYISRAVATVVDHLGGISANLEYCLCKSSSIPQTEDRIDMLKLRIGTCQQQSHKLALERFYWTADFSRHHCRYILPPSEDSLTKNVESRCTEGDVEAEGERPNQFETEEPLFLHTYNCKPSLQVENSKMDTVKNSECLPLVLPVHDRLAILPKAEQSTFQFQEEQKLKRNMINWKVMQNKDITSLIRRGKQILT</sequence>
<evidence type="ECO:0000256" key="2">
    <source>
        <dbReference type="ARBA" id="ARBA00025223"/>
    </source>
</evidence>
<comment type="caution">
    <text evidence="3">The sequence shown here is derived from an EMBL/GenBank/DDBJ whole genome shotgun (WGS) entry which is preliminary data.</text>
</comment>
<protein>
    <submittedName>
        <fullName evidence="3">Uncharacterized protein</fullName>
    </submittedName>
</protein>
<evidence type="ECO:0000313" key="4">
    <source>
        <dbReference type="Proteomes" id="UP001293254"/>
    </source>
</evidence>
<dbReference type="PANTHER" id="PTHR10460">
    <property type="entry name" value="ABL INTERACTOR FAMILY MEMBER"/>
    <property type="match status" value="1"/>
</dbReference>
<organism evidence="3 4">
    <name type="scientific">Sesamum alatum</name>
    <dbReference type="NCBI Taxonomy" id="300844"/>
    <lineage>
        <taxon>Eukaryota</taxon>
        <taxon>Viridiplantae</taxon>
        <taxon>Streptophyta</taxon>
        <taxon>Embryophyta</taxon>
        <taxon>Tracheophyta</taxon>
        <taxon>Spermatophyta</taxon>
        <taxon>Magnoliopsida</taxon>
        <taxon>eudicotyledons</taxon>
        <taxon>Gunneridae</taxon>
        <taxon>Pentapetalae</taxon>
        <taxon>asterids</taxon>
        <taxon>lamiids</taxon>
        <taxon>Lamiales</taxon>
        <taxon>Pedaliaceae</taxon>
        <taxon>Sesamum</taxon>
    </lineage>
</organism>
<evidence type="ECO:0000313" key="3">
    <source>
        <dbReference type="EMBL" id="KAK4430827.1"/>
    </source>
</evidence>
<gene>
    <name evidence="3" type="ORF">Salat_0844400</name>
</gene>
<proteinExistence type="inferred from homology"/>
<name>A0AAE1YIQ0_9LAMI</name>
<dbReference type="InterPro" id="IPR028457">
    <property type="entry name" value="ABI"/>
</dbReference>
<comment type="similarity">
    <text evidence="1">Belongs to the ABI family.</text>
</comment>
<reference evidence="3" key="2">
    <citation type="journal article" date="2024" name="Plant">
        <title>Genomic evolution and insights into agronomic trait innovations of Sesamum species.</title>
        <authorList>
            <person name="Miao H."/>
            <person name="Wang L."/>
            <person name="Qu L."/>
            <person name="Liu H."/>
            <person name="Sun Y."/>
            <person name="Le M."/>
            <person name="Wang Q."/>
            <person name="Wei S."/>
            <person name="Zheng Y."/>
            <person name="Lin W."/>
            <person name="Duan Y."/>
            <person name="Cao H."/>
            <person name="Xiong S."/>
            <person name="Wang X."/>
            <person name="Wei L."/>
            <person name="Li C."/>
            <person name="Ma Q."/>
            <person name="Ju M."/>
            <person name="Zhao R."/>
            <person name="Li G."/>
            <person name="Mu C."/>
            <person name="Tian Q."/>
            <person name="Mei H."/>
            <person name="Zhang T."/>
            <person name="Gao T."/>
            <person name="Zhang H."/>
        </authorList>
    </citation>
    <scope>NUCLEOTIDE SEQUENCE</scope>
    <source>
        <strain evidence="3">3651</strain>
    </source>
</reference>
<dbReference type="EMBL" id="JACGWO010000003">
    <property type="protein sequence ID" value="KAK4430827.1"/>
    <property type="molecule type" value="Genomic_DNA"/>
</dbReference>
<dbReference type="AlphaFoldDB" id="A0AAE1YIQ0"/>